<evidence type="ECO:0000313" key="2">
    <source>
        <dbReference type="EMBL" id="GGC99442.1"/>
    </source>
</evidence>
<evidence type="ECO:0000313" key="3">
    <source>
        <dbReference type="Proteomes" id="UP000630615"/>
    </source>
</evidence>
<comment type="caution">
    <text evidence="2">The sequence shown here is derived from an EMBL/GenBank/DDBJ whole genome shotgun (WGS) entry which is preliminary data.</text>
</comment>
<sequence length="60" mass="7093">MSQGEQQKRRNDQNRITIQVLKKLEKSGRKLLTNNKQSDKLMKLSLKQTTTPSRKNFETF</sequence>
<protein>
    <submittedName>
        <fullName evidence="2">Uncharacterized protein</fullName>
    </submittedName>
</protein>
<reference evidence="3" key="1">
    <citation type="journal article" date="2019" name="Int. J. Syst. Evol. Microbiol.">
        <title>The Global Catalogue of Microorganisms (GCM) 10K type strain sequencing project: providing services to taxonomists for standard genome sequencing and annotation.</title>
        <authorList>
            <consortium name="The Broad Institute Genomics Platform"/>
            <consortium name="The Broad Institute Genome Sequencing Center for Infectious Disease"/>
            <person name="Wu L."/>
            <person name="Ma J."/>
        </authorList>
    </citation>
    <scope>NUCLEOTIDE SEQUENCE [LARGE SCALE GENOMIC DNA]</scope>
    <source>
        <strain evidence="3">CGMCC 1.15942</strain>
    </source>
</reference>
<proteinExistence type="predicted"/>
<gene>
    <name evidence="2" type="ORF">GCM10011573_31260</name>
</gene>
<dbReference type="EMBL" id="BMKI01000009">
    <property type="protein sequence ID" value="GGC99442.1"/>
    <property type="molecule type" value="Genomic_DNA"/>
</dbReference>
<organism evidence="2 3">
    <name type="scientific">Enterococcus wangshanyuanii</name>
    <dbReference type="NCBI Taxonomy" id="2005703"/>
    <lineage>
        <taxon>Bacteria</taxon>
        <taxon>Bacillati</taxon>
        <taxon>Bacillota</taxon>
        <taxon>Bacilli</taxon>
        <taxon>Lactobacillales</taxon>
        <taxon>Enterococcaceae</taxon>
        <taxon>Enterococcus</taxon>
    </lineage>
</organism>
<evidence type="ECO:0000256" key="1">
    <source>
        <dbReference type="SAM" id="MobiDB-lite"/>
    </source>
</evidence>
<dbReference type="Proteomes" id="UP000630615">
    <property type="component" value="Unassembled WGS sequence"/>
</dbReference>
<accession>A0ABQ1PM71</accession>
<keyword evidence="3" id="KW-1185">Reference proteome</keyword>
<feature type="region of interest" description="Disordered" evidence="1">
    <location>
        <begin position="29"/>
        <end position="60"/>
    </location>
</feature>
<name>A0ABQ1PM71_9ENTE</name>